<reference evidence="2 3" key="1">
    <citation type="journal article" date="2018" name="G3 (Bethesda)">
        <title>A High-Quality Reference Genome for the Invasive Mosquitofish Gambusia affinis Using a Chicago Library.</title>
        <authorList>
            <person name="Hoffberg S.L."/>
            <person name="Troendle N.J."/>
            <person name="Glenn T.C."/>
            <person name="Mahmud O."/>
            <person name="Louha S."/>
            <person name="Chalopin D."/>
            <person name="Bennetzen J.L."/>
            <person name="Mauricio R."/>
        </authorList>
    </citation>
    <scope>NUCLEOTIDE SEQUENCE [LARGE SCALE GENOMIC DNA]</scope>
    <source>
        <strain evidence="2">NE01/NJP1002.9</strain>
        <tissue evidence="2">Muscle</tissue>
    </source>
</reference>
<feature type="non-terminal residue" evidence="2">
    <location>
        <position position="62"/>
    </location>
</feature>
<evidence type="ECO:0000256" key="1">
    <source>
        <dbReference type="SAM" id="MobiDB-lite"/>
    </source>
</evidence>
<keyword evidence="3" id="KW-1185">Reference proteome</keyword>
<gene>
    <name evidence="2" type="ORF">CCH79_00016938</name>
</gene>
<feature type="region of interest" description="Disordered" evidence="1">
    <location>
        <begin position="1"/>
        <end position="31"/>
    </location>
</feature>
<dbReference type="AlphaFoldDB" id="A0A315VG67"/>
<comment type="caution">
    <text evidence="2">The sequence shown here is derived from an EMBL/GenBank/DDBJ whole genome shotgun (WGS) entry which is preliminary data.</text>
</comment>
<protein>
    <submittedName>
        <fullName evidence="2">Uncharacterized protein</fullName>
    </submittedName>
</protein>
<evidence type="ECO:0000313" key="3">
    <source>
        <dbReference type="Proteomes" id="UP000250572"/>
    </source>
</evidence>
<dbReference type="Proteomes" id="UP000250572">
    <property type="component" value="Unassembled WGS sequence"/>
</dbReference>
<feature type="compositionally biased region" description="Basic and acidic residues" evidence="1">
    <location>
        <begin position="1"/>
        <end position="17"/>
    </location>
</feature>
<organism evidence="2 3">
    <name type="scientific">Gambusia affinis</name>
    <name type="common">Western mosquitofish</name>
    <name type="synonym">Heterandria affinis</name>
    <dbReference type="NCBI Taxonomy" id="33528"/>
    <lineage>
        <taxon>Eukaryota</taxon>
        <taxon>Metazoa</taxon>
        <taxon>Chordata</taxon>
        <taxon>Craniata</taxon>
        <taxon>Vertebrata</taxon>
        <taxon>Euteleostomi</taxon>
        <taxon>Actinopterygii</taxon>
        <taxon>Neopterygii</taxon>
        <taxon>Teleostei</taxon>
        <taxon>Neoteleostei</taxon>
        <taxon>Acanthomorphata</taxon>
        <taxon>Ovalentaria</taxon>
        <taxon>Atherinomorphae</taxon>
        <taxon>Cyprinodontiformes</taxon>
        <taxon>Poeciliidae</taxon>
        <taxon>Poeciliinae</taxon>
        <taxon>Gambusia</taxon>
    </lineage>
</organism>
<accession>A0A315VG67</accession>
<name>A0A315VG67_GAMAF</name>
<proteinExistence type="predicted"/>
<sequence>MFEEAQKAVQEEVERLRRQNPNIKPEEARKRAERENSFIDAVVKALSAAAGVVIGALAKAVE</sequence>
<evidence type="ECO:0000313" key="2">
    <source>
        <dbReference type="EMBL" id="PWA22432.1"/>
    </source>
</evidence>
<dbReference type="EMBL" id="NHOQ01001748">
    <property type="protein sequence ID" value="PWA22432.1"/>
    <property type="molecule type" value="Genomic_DNA"/>
</dbReference>